<keyword evidence="4" id="KW-1185">Reference proteome</keyword>
<dbReference type="AlphaFoldDB" id="A0A0K3CG74"/>
<name>A0A0K3CG74_RHOTO</name>
<reference evidence="3 5" key="2">
    <citation type="journal article" date="2018" name="Elife">
        <title>Functional genomics of lipid metabolism in the oleaginous yeast Rhodosporidium toruloides.</title>
        <authorList>
            <person name="Coradetti S.T."/>
            <person name="Pinel D."/>
            <person name="Geiselman G."/>
            <person name="Ito M."/>
            <person name="Mondo S."/>
            <person name="Reilly M.C."/>
            <person name="Cheng Y.F."/>
            <person name="Bauer S."/>
            <person name="Grigoriev I."/>
            <person name="Gladden J.M."/>
            <person name="Simmons B.A."/>
            <person name="Brem R."/>
            <person name="Arkin A.P."/>
            <person name="Skerker J.M."/>
        </authorList>
    </citation>
    <scope>NUCLEOTIDE SEQUENCE [LARGE SCALE GENOMIC DNA]</scope>
    <source>
        <strain evidence="3 5">NBRC 0880</strain>
    </source>
</reference>
<dbReference type="Proteomes" id="UP000199069">
    <property type="component" value="Unassembled WGS sequence"/>
</dbReference>
<evidence type="ECO:0000313" key="5">
    <source>
        <dbReference type="Proteomes" id="UP000239560"/>
    </source>
</evidence>
<evidence type="ECO:0000256" key="1">
    <source>
        <dbReference type="SAM" id="MobiDB-lite"/>
    </source>
</evidence>
<dbReference type="Proteomes" id="UP000239560">
    <property type="component" value="Unassembled WGS sequence"/>
</dbReference>
<proteinExistence type="predicted"/>
<protein>
    <submittedName>
        <fullName evidence="2">Uncharacterized protein</fullName>
    </submittedName>
</protein>
<dbReference type="EMBL" id="LCTV02000006">
    <property type="protein sequence ID" value="PRQ74531.1"/>
    <property type="molecule type" value="Genomic_DNA"/>
</dbReference>
<sequence length="253" mass="28438">MAHVGLDLDNLPPIAVNPQDITPLLPHGLLYTVLMPWRDPTLPTTSFARDGTAPWTIQLETAYLQFHPRVWELLSADDQTDYRYELAVAERHYKEVELAGEAAEGEGAELKTAFYRVLARRLSRWIRIYAHPPRPVQEVIKALPIGEGPLEKPKAPIHSLWPLATRHPDAAVQRQLISVTLSNSSLYQLFDAATPESQRAYEEGWTSAPKKEEEDSAALSRLSNHEVASTAEPNTHSTLAQLSRRRQVQRDTG</sequence>
<gene>
    <name evidence="2" type="primary">FGENESH: predicted gene_6.355</name>
    <name evidence="3" type="ORF">AAT19DRAFT_14884</name>
    <name evidence="2" type="ORF">BN2166_0034330</name>
</gene>
<organism evidence="2 4">
    <name type="scientific">Rhodotorula toruloides</name>
    <name type="common">Yeast</name>
    <name type="synonym">Rhodosporidium toruloides</name>
    <dbReference type="NCBI Taxonomy" id="5286"/>
    <lineage>
        <taxon>Eukaryota</taxon>
        <taxon>Fungi</taxon>
        <taxon>Dikarya</taxon>
        <taxon>Basidiomycota</taxon>
        <taxon>Pucciniomycotina</taxon>
        <taxon>Microbotryomycetes</taxon>
        <taxon>Sporidiobolales</taxon>
        <taxon>Sporidiobolaceae</taxon>
        <taxon>Rhodotorula</taxon>
    </lineage>
</organism>
<evidence type="ECO:0000313" key="4">
    <source>
        <dbReference type="Proteomes" id="UP000199069"/>
    </source>
</evidence>
<accession>A0A0K3CG74</accession>
<reference evidence="2 4" key="1">
    <citation type="submission" date="2015-07" db="EMBL/GenBank/DDBJ databases">
        <authorList>
            <person name="Cajimat M.N.B."/>
            <person name="Milazzo M.L."/>
            <person name="Fulhorst C.F."/>
        </authorList>
    </citation>
    <scope>NUCLEOTIDE SEQUENCE [LARGE SCALE GENOMIC DNA]</scope>
    <source>
        <strain evidence="2">Single colony</strain>
    </source>
</reference>
<evidence type="ECO:0000313" key="2">
    <source>
        <dbReference type="EMBL" id="CTR07572.1"/>
    </source>
</evidence>
<dbReference type="OrthoDB" id="10277557at2759"/>
<dbReference type="EMBL" id="CWKI01000006">
    <property type="protein sequence ID" value="CTR07572.1"/>
    <property type="molecule type" value="Genomic_DNA"/>
</dbReference>
<feature type="compositionally biased region" description="Polar residues" evidence="1">
    <location>
        <begin position="231"/>
        <end position="241"/>
    </location>
</feature>
<evidence type="ECO:0000313" key="3">
    <source>
        <dbReference type="EMBL" id="PRQ74531.1"/>
    </source>
</evidence>
<feature type="region of interest" description="Disordered" evidence="1">
    <location>
        <begin position="200"/>
        <end position="253"/>
    </location>
</feature>